<proteinExistence type="predicted"/>
<sequence>MAPIVSPRHLFLRKARQHLGLESETKHFLQDDNDDDPVVDAGDMHLNSFYAPALTADQPYEIAVTQGITIPDVPPGTTKPTLQNKTPQQFSIFAPQFKLEQGDIHSFYPPNAHSDLPNVLPHIVFSDPHLPWERGSKYNADLHGRNRIPWLALLVFDGNNELKLTPTQRGPGGIFPPDMSVNGQPVVQDGSSYAVSMTWDQLNRMDASVPRQISVKDNDKPADIKTPLTVIFPTADLFTGLFAAYDQPAAPGGQPTIQPQPTLKRYQYLAHYRNINTSGMAGAGVQDTGLFSIVTSHRTGPLDLKVPRNMVVHLVTIDGIPENVKFPLSPDTKVGALISLYSWNYRCLPMSSISFPDTMRAICGQSRKMLQPPSSILQQVASWNAPSPLYAQLIGQRLKLGYTLVRYRVQTGEETVAFTRGPLVPVPVDRKSFPVTTNGGQWPPQSNSGADYQILDPQLGIMDITYSSAWQLGRTLALADSAFTTALTRYRYAAFTAALARAKERILLGLGKWRTKKSMLVTLPATINHLSSLHKKALRDPSGDLSEIEYRKRWDREPVAELPDLSLESAEVQTAFKKELDPVMEKLASGRALNVSEGSDGENPEPAPYNEFNAPYHADWPIIQAWLLDKMLLSGIPAHYLITDPSHLPTESIRFFYIDPVWVDCLLDGALSVANHLSRKDDLIRQKIKDRLNTYLKTPLDPSAAHKIYPPVASTGFFLRSSIVEAMPDLQVSCPFVDPDDKKHRAELLRHDMLDKGVMLVLLDRDFDDPNLGELTFAQPPHQQYFSCGDELTGDAVEFQFKKILNLSTPTSKVDPKDPRWGGPLCAAMTWNRNGQGDPPGGPVYDWKTNLIQVENLAGTITNLLDEYMEGQPGWQKDDVPSSAVLAFQLNAPNFYATMANGNKPMPEPSGSLQGQNLAFRQIYLGSEQDLALEQSLEGYSRYPTPATALTIPSRPVFRRQVEKTAPPPQDPAPHRSTPRPIRSHYLPPDGFNPFVFPSGFPPRDRFPKARLASAPSDFCDQGTMATSHRYEFWMYPSYLLAQQTQTGVIPKDAIVPTNANKNIDLISSINLINTTPPADGSKLYLRDIEVLIPVSPHYTSAQSAFSPQQTATSSTGPAVMTSSSYPGKPTMLSNARWVVKASTMAGENVASHLKHKETVAENYLVCRLIPRSNYEMVPFATNRTCSFILPEMQIDTAEGDVVVTFRECYWQYPPSGGYRVAKFYSYTRTVKKRSHKA</sequence>
<accession>A0A9W9IFX1</accession>
<protein>
    <submittedName>
        <fullName evidence="2">Uncharacterized protein</fullName>
    </submittedName>
</protein>
<dbReference type="AlphaFoldDB" id="A0A9W9IFX1"/>
<keyword evidence="3" id="KW-1185">Reference proteome</keyword>
<reference evidence="2" key="2">
    <citation type="journal article" date="2023" name="IMA Fungus">
        <title>Comparative genomic study of the Penicillium genus elucidates a diverse pangenome and 15 lateral gene transfer events.</title>
        <authorList>
            <person name="Petersen C."/>
            <person name="Sorensen T."/>
            <person name="Nielsen M.R."/>
            <person name="Sondergaard T.E."/>
            <person name="Sorensen J.L."/>
            <person name="Fitzpatrick D.A."/>
            <person name="Frisvad J.C."/>
            <person name="Nielsen K.L."/>
        </authorList>
    </citation>
    <scope>NUCLEOTIDE SEQUENCE</scope>
    <source>
        <strain evidence="2">IBT 26290</strain>
    </source>
</reference>
<name>A0A9W9IFX1_9EURO</name>
<organism evidence="2 3">
    <name type="scientific">Penicillium canariense</name>
    <dbReference type="NCBI Taxonomy" id="189055"/>
    <lineage>
        <taxon>Eukaryota</taxon>
        <taxon>Fungi</taxon>
        <taxon>Dikarya</taxon>
        <taxon>Ascomycota</taxon>
        <taxon>Pezizomycotina</taxon>
        <taxon>Eurotiomycetes</taxon>
        <taxon>Eurotiomycetidae</taxon>
        <taxon>Eurotiales</taxon>
        <taxon>Aspergillaceae</taxon>
        <taxon>Penicillium</taxon>
    </lineage>
</organism>
<evidence type="ECO:0000313" key="2">
    <source>
        <dbReference type="EMBL" id="KAJ5175210.1"/>
    </source>
</evidence>
<dbReference type="RefSeq" id="XP_056546818.1">
    <property type="nucleotide sequence ID" value="XM_056683212.1"/>
</dbReference>
<dbReference type="OrthoDB" id="3029913at2759"/>
<gene>
    <name evidence="2" type="ORF">N7482_001087</name>
</gene>
<feature type="region of interest" description="Disordered" evidence="1">
    <location>
        <begin position="962"/>
        <end position="985"/>
    </location>
</feature>
<comment type="caution">
    <text evidence="2">The sequence shown here is derived from an EMBL/GenBank/DDBJ whole genome shotgun (WGS) entry which is preliminary data.</text>
</comment>
<evidence type="ECO:0000256" key="1">
    <source>
        <dbReference type="SAM" id="MobiDB-lite"/>
    </source>
</evidence>
<feature type="region of interest" description="Disordered" evidence="1">
    <location>
        <begin position="1104"/>
        <end position="1124"/>
    </location>
</feature>
<evidence type="ECO:0000313" key="3">
    <source>
        <dbReference type="Proteomes" id="UP001149163"/>
    </source>
</evidence>
<reference evidence="2" key="1">
    <citation type="submission" date="2022-11" db="EMBL/GenBank/DDBJ databases">
        <authorList>
            <person name="Petersen C."/>
        </authorList>
    </citation>
    <scope>NUCLEOTIDE SEQUENCE</scope>
    <source>
        <strain evidence="2">IBT 26290</strain>
    </source>
</reference>
<dbReference type="GeneID" id="81422388"/>
<dbReference type="Proteomes" id="UP001149163">
    <property type="component" value="Unassembled WGS sequence"/>
</dbReference>
<dbReference type="EMBL" id="JAPQKN010000001">
    <property type="protein sequence ID" value="KAJ5175210.1"/>
    <property type="molecule type" value="Genomic_DNA"/>
</dbReference>